<dbReference type="EMBL" id="JADFTS010000005">
    <property type="protein sequence ID" value="KAF9604096.1"/>
    <property type="molecule type" value="Genomic_DNA"/>
</dbReference>
<feature type="compositionally biased region" description="Basic and acidic residues" evidence="6">
    <location>
        <begin position="162"/>
        <end position="171"/>
    </location>
</feature>
<keyword evidence="4" id="KW-0804">Transcription</keyword>
<dbReference type="FunFam" id="2.20.25.80:FF:000002">
    <property type="entry name" value="probable WRKY transcription factor 31"/>
    <property type="match status" value="1"/>
</dbReference>
<feature type="region of interest" description="Disordered" evidence="6">
    <location>
        <begin position="24"/>
        <end position="93"/>
    </location>
</feature>
<evidence type="ECO:0000256" key="4">
    <source>
        <dbReference type="ARBA" id="ARBA00023163"/>
    </source>
</evidence>
<accession>A0A835HQU0</accession>
<dbReference type="InterPro" id="IPR003657">
    <property type="entry name" value="WRKY_dom"/>
</dbReference>
<gene>
    <name evidence="8" type="ORF">IFM89_002771</name>
</gene>
<dbReference type="Proteomes" id="UP000631114">
    <property type="component" value="Unassembled WGS sequence"/>
</dbReference>
<dbReference type="PANTHER" id="PTHR31429:SF24">
    <property type="entry name" value="WRKY TRANSCRIPTION FACTOR 72-RELATED"/>
    <property type="match status" value="1"/>
</dbReference>
<reference evidence="8 9" key="1">
    <citation type="submission" date="2020-10" db="EMBL/GenBank/DDBJ databases">
        <title>The Coptis chinensis genome and diversification of protoberbering-type alkaloids.</title>
        <authorList>
            <person name="Wang B."/>
            <person name="Shu S."/>
            <person name="Song C."/>
            <person name="Liu Y."/>
        </authorList>
    </citation>
    <scope>NUCLEOTIDE SEQUENCE [LARGE SCALE GENOMIC DNA]</scope>
    <source>
        <strain evidence="8">HL-2020</strain>
        <tissue evidence="8">Leaf</tissue>
    </source>
</reference>
<keyword evidence="9" id="KW-1185">Reference proteome</keyword>
<protein>
    <recommendedName>
        <fullName evidence="7">WRKY domain-containing protein</fullName>
    </recommendedName>
</protein>
<evidence type="ECO:0000313" key="9">
    <source>
        <dbReference type="Proteomes" id="UP000631114"/>
    </source>
</evidence>
<evidence type="ECO:0000256" key="1">
    <source>
        <dbReference type="ARBA" id="ARBA00004123"/>
    </source>
</evidence>
<evidence type="ECO:0000313" key="8">
    <source>
        <dbReference type="EMBL" id="KAF9604096.1"/>
    </source>
</evidence>
<evidence type="ECO:0000256" key="5">
    <source>
        <dbReference type="ARBA" id="ARBA00023242"/>
    </source>
</evidence>
<feature type="compositionally biased region" description="Polar residues" evidence="6">
    <location>
        <begin position="54"/>
        <end position="64"/>
    </location>
</feature>
<dbReference type="GO" id="GO:0003700">
    <property type="term" value="F:DNA-binding transcription factor activity"/>
    <property type="evidence" value="ECO:0007669"/>
    <property type="project" value="InterPro"/>
</dbReference>
<feature type="domain" description="WRKY" evidence="7">
    <location>
        <begin position="261"/>
        <end position="327"/>
    </location>
</feature>
<dbReference type="PROSITE" id="PS50811">
    <property type="entry name" value="WRKY"/>
    <property type="match status" value="1"/>
</dbReference>
<dbReference type="GO" id="GO:0005634">
    <property type="term" value="C:nucleus"/>
    <property type="evidence" value="ECO:0007669"/>
    <property type="project" value="UniProtKB-SubCell"/>
</dbReference>
<dbReference type="OrthoDB" id="1912868at2759"/>
<dbReference type="SUPFAM" id="SSF118290">
    <property type="entry name" value="WRKY DNA-binding domain"/>
    <property type="match status" value="1"/>
</dbReference>
<dbReference type="InterPro" id="IPR044810">
    <property type="entry name" value="WRKY_plant"/>
</dbReference>
<dbReference type="SMART" id="SM00774">
    <property type="entry name" value="WRKY"/>
    <property type="match status" value="1"/>
</dbReference>
<dbReference type="AlphaFoldDB" id="A0A835HQU0"/>
<evidence type="ECO:0000256" key="2">
    <source>
        <dbReference type="ARBA" id="ARBA00023015"/>
    </source>
</evidence>
<evidence type="ECO:0000259" key="7">
    <source>
        <dbReference type="PROSITE" id="PS50811"/>
    </source>
</evidence>
<comment type="caution">
    <text evidence="8">The sequence shown here is derived from an EMBL/GenBank/DDBJ whole genome shotgun (WGS) entry which is preliminary data.</text>
</comment>
<comment type="subcellular location">
    <subcellularLocation>
        <location evidence="1">Nucleus</location>
    </subcellularLocation>
</comment>
<sequence length="615" mass="66542">METAGSKRYGVEVVIKDEKRVIESNGDKEVGDTGKVGNGRQIHEDNGSKPPSPNQKDLSITKQVSGVPASRRSSMDIDLKVSSTQKNEDEELETAKVEMGEVREENERLKTVLARIVQDYQSLQMHFFDIVQNEQANKTTAPTPMNEDEEQELISLSLGRNPSEHKRDEKTISNPSKSKVDEALKEGLALGLDCKFEGPNRGPIEPATNQSPEDSFGETKEEDLGEQWPPSKILKTMRSGDDAVSEQPPVKKARVSVRARCDTPTMNDGCQWRKYGQKIAKGNPCPRAYYRCTVAPACPVRKQVQRCVDDMSILITTYEGTHNHPLPVAATAMASTTSAAAYMLTSGSTSSRPGFPSSMNSATTSADLHGLNFTLSDNSRSRQFYLPNTSISTSPSCPTITLDLTAPSSTSSLSTSQYNRLSSNFPTMPRYSSTTFNFASSESNSLPTSWGNGYLSYGTQSYNNNQMGSLNLGRPQESSYQPYMQKNNNPGSQQSLTDTITAATKAVTSDPTFRSALAAAITSIVSAGAGAGVGTNINQGAVETLSQTLKWSEHLQSISNYSAATNGNGCASTYLNRSSSNTQQGTSMFNLPPSLPFASTKSASASPVDNRDHIN</sequence>
<dbReference type="PANTHER" id="PTHR31429">
    <property type="entry name" value="WRKY TRANSCRIPTION FACTOR 36-RELATED"/>
    <property type="match status" value="1"/>
</dbReference>
<proteinExistence type="predicted"/>
<dbReference type="SMR" id="A0A835HQU0"/>
<feature type="region of interest" description="Disordered" evidence="6">
    <location>
        <begin position="197"/>
        <end position="226"/>
    </location>
</feature>
<keyword evidence="2" id="KW-0805">Transcription regulation</keyword>
<dbReference type="Gene3D" id="2.20.25.80">
    <property type="entry name" value="WRKY domain"/>
    <property type="match status" value="1"/>
</dbReference>
<evidence type="ECO:0000256" key="6">
    <source>
        <dbReference type="SAM" id="MobiDB-lite"/>
    </source>
</evidence>
<feature type="region of interest" description="Disordered" evidence="6">
    <location>
        <begin position="157"/>
        <end position="180"/>
    </location>
</feature>
<keyword evidence="5" id="KW-0539">Nucleus</keyword>
<name>A0A835HQU0_9MAGN</name>
<dbReference type="Pfam" id="PF03106">
    <property type="entry name" value="WRKY"/>
    <property type="match status" value="1"/>
</dbReference>
<organism evidence="8 9">
    <name type="scientific">Coptis chinensis</name>
    <dbReference type="NCBI Taxonomy" id="261450"/>
    <lineage>
        <taxon>Eukaryota</taxon>
        <taxon>Viridiplantae</taxon>
        <taxon>Streptophyta</taxon>
        <taxon>Embryophyta</taxon>
        <taxon>Tracheophyta</taxon>
        <taxon>Spermatophyta</taxon>
        <taxon>Magnoliopsida</taxon>
        <taxon>Ranunculales</taxon>
        <taxon>Ranunculaceae</taxon>
        <taxon>Coptidoideae</taxon>
        <taxon>Coptis</taxon>
    </lineage>
</organism>
<keyword evidence="3" id="KW-0238">DNA-binding</keyword>
<dbReference type="GO" id="GO:0043565">
    <property type="term" value="F:sequence-specific DNA binding"/>
    <property type="evidence" value="ECO:0007669"/>
    <property type="project" value="InterPro"/>
</dbReference>
<evidence type="ECO:0000256" key="3">
    <source>
        <dbReference type="ARBA" id="ARBA00023125"/>
    </source>
</evidence>
<dbReference type="InterPro" id="IPR036576">
    <property type="entry name" value="WRKY_dom_sf"/>
</dbReference>